<feature type="region of interest" description="Disordered" evidence="2">
    <location>
        <begin position="75"/>
        <end position="261"/>
    </location>
</feature>
<feature type="compositionally biased region" description="Polar residues" evidence="2">
    <location>
        <begin position="120"/>
        <end position="129"/>
    </location>
</feature>
<evidence type="ECO:0000259" key="3">
    <source>
        <dbReference type="Pfam" id="PF24554"/>
    </source>
</evidence>
<feature type="compositionally biased region" description="Low complexity" evidence="2">
    <location>
        <begin position="491"/>
        <end position="515"/>
    </location>
</feature>
<dbReference type="AlphaFoldDB" id="A0A6H0Y3X2"/>
<feature type="compositionally biased region" description="Low complexity" evidence="2">
    <location>
        <begin position="170"/>
        <end position="182"/>
    </location>
</feature>
<organism evidence="4 5">
    <name type="scientific">Peltaster fructicola</name>
    <dbReference type="NCBI Taxonomy" id="286661"/>
    <lineage>
        <taxon>Eukaryota</taxon>
        <taxon>Fungi</taxon>
        <taxon>Dikarya</taxon>
        <taxon>Ascomycota</taxon>
        <taxon>Pezizomycotina</taxon>
        <taxon>Dothideomycetes</taxon>
        <taxon>Dothideomycetes incertae sedis</taxon>
        <taxon>Peltaster</taxon>
    </lineage>
</organism>
<feature type="region of interest" description="Disordered" evidence="2">
    <location>
        <begin position="335"/>
        <end position="363"/>
    </location>
</feature>
<keyword evidence="1" id="KW-0175">Coiled coil</keyword>
<feature type="compositionally biased region" description="Polar residues" evidence="2">
    <location>
        <begin position="197"/>
        <end position="209"/>
    </location>
</feature>
<dbReference type="OrthoDB" id="5395440at2759"/>
<dbReference type="InterPro" id="IPR056023">
    <property type="entry name" value="DUF7603"/>
</dbReference>
<evidence type="ECO:0000256" key="2">
    <source>
        <dbReference type="SAM" id="MobiDB-lite"/>
    </source>
</evidence>
<sequence length="943" mass="106296">MADEHFAPQSLKDDDRPKDLHTEGSPLYHLTSAASSTANTQRNVKKQNLLANIAVPSFLTFRSQVSSIPPSKTVVRGNLQRPDPSPRHFSFAAEPSPRLVDHAPRPVSVHTLVPDPFTTEGRTQDSIYASQRRAHDRNASIDSRIADRDIPLQRSSISVRKRPTHRQTASINSRRSRNSSMNGNTLKPSMTLEFNGVQRTLSNESLSTDSSDKRPKSPGRIGAFFGWNKTSPHKGGTESPTTTFSDRSLSPQPSPRHEKTASMARLAPAGLDIEKANHARYMDSPITPIMVDTPGTASHVQELERELAHVSAELAGSIRREMDLEDEIDRLKSELPSIPPSEMSRRGSDYFSDSGAGSVRYPISDPDAKIEEVERHRRRAEQDKAQMKLDIAQKLQVELARRRELEEHIHNLEDRLERRSQEDGERKERRVEELEAQLEDTRRRLNQEKEAKENFEDLYTALQQEFTSGRRGLGRGFGSIAEESDDVPHARSGLSRSGSLARSGSLRGGSLNRSGSVKDRPDGRQRSGSISTPVTAEGLKEIEDQRDALQKALKLLISRYEKQQKDHERHVKKLGRQSLVTDRAAGTSTPQRTKHQREVSILKEEVTTLRKRTEDALEQKWQYEKSLGGIKMDLDRAEQETRGLRTLLREHDIMAPSPRTLHTATFSDADAMLSAAESDREQAKRLAEEFRHRAAQLQRTGSTSPDLAQLKQAAARMDQLSQQFDDQSKTNNELRDRLAAAVEKGEREQTQSTKQIEEMQKRLASMEDSVLAAQQHSETTLSTHETELRAIEETNAPQLHRLRFEVPEPSKLSPISPGMMRNRLRSKSVGNKKFTPATLLEASRTNMLERKVRDLERLLRDAEDDVEYVVQRVNKSQFEVAELSNERDAAFTQMRKLQDRLVEEAERAETLLARAAEEAERFAARLTEGQLDGANDSGSDYGD</sequence>
<feature type="domain" description="DUF7603" evidence="3">
    <location>
        <begin position="671"/>
        <end position="768"/>
    </location>
</feature>
<feature type="coiled-coil region" evidence="1">
    <location>
        <begin position="673"/>
        <end position="776"/>
    </location>
</feature>
<reference evidence="4 5" key="1">
    <citation type="journal article" date="2016" name="Sci. Rep.">
        <title>Peltaster fructicola genome reveals evolution from an invasive phytopathogen to an ectophytic parasite.</title>
        <authorList>
            <person name="Xu C."/>
            <person name="Chen H."/>
            <person name="Gleason M.L."/>
            <person name="Xu J.R."/>
            <person name="Liu H."/>
            <person name="Zhang R."/>
            <person name="Sun G."/>
        </authorList>
    </citation>
    <scope>NUCLEOTIDE SEQUENCE [LARGE SCALE GENOMIC DNA]</scope>
    <source>
        <strain evidence="4 5">LNHT1506</strain>
    </source>
</reference>
<dbReference type="EMBL" id="CP051143">
    <property type="protein sequence ID" value="QIX01538.1"/>
    <property type="molecule type" value="Genomic_DNA"/>
</dbReference>
<feature type="compositionally biased region" description="Polar residues" evidence="2">
    <location>
        <begin position="238"/>
        <end position="251"/>
    </location>
</feature>
<feature type="compositionally biased region" description="Basic and acidic residues" evidence="2">
    <location>
        <begin position="136"/>
        <end position="151"/>
    </location>
</feature>
<dbReference type="Pfam" id="PF24554">
    <property type="entry name" value="DUF7603"/>
    <property type="match status" value="1"/>
</dbReference>
<protein>
    <recommendedName>
        <fullName evidence="3">DUF7603 domain-containing protein</fullName>
    </recommendedName>
</protein>
<gene>
    <name evidence="4" type="ORF">AMS68_007055</name>
</gene>
<feature type="compositionally biased region" description="Basic and acidic residues" evidence="2">
    <location>
        <begin position="516"/>
        <end position="525"/>
    </location>
</feature>
<feature type="region of interest" description="Disordered" evidence="2">
    <location>
        <begin position="477"/>
        <end position="542"/>
    </location>
</feature>
<evidence type="ECO:0000313" key="5">
    <source>
        <dbReference type="Proteomes" id="UP000503462"/>
    </source>
</evidence>
<evidence type="ECO:0000313" key="4">
    <source>
        <dbReference type="EMBL" id="QIX01538.1"/>
    </source>
</evidence>
<feature type="region of interest" description="Disordered" evidence="2">
    <location>
        <begin position="1"/>
        <end position="40"/>
    </location>
</feature>
<proteinExistence type="predicted"/>
<name>A0A6H0Y3X2_9PEZI</name>
<dbReference type="Proteomes" id="UP000503462">
    <property type="component" value="Chromosome 5"/>
</dbReference>
<feature type="coiled-coil region" evidence="1">
    <location>
        <begin position="845"/>
        <end position="925"/>
    </location>
</feature>
<feature type="coiled-coil region" evidence="1">
    <location>
        <begin position="370"/>
        <end position="465"/>
    </location>
</feature>
<evidence type="ECO:0000256" key="1">
    <source>
        <dbReference type="SAM" id="Coils"/>
    </source>
</evidence>
<accession>A0A6H0Y3X2</accession>
<feature type="compositionally biased region" description="Basic and acidic residues" evidence="2">
    <location>
        <begin position="1"/>
        <end position="22"/>
    </location>
</feature>
<keyword evidence="5" id="KW-1185">Reference proteome</keyword>
<feature type="coiled-coil region" evidence="1">
    <location>
        <begin position="300"/>
        <end position="334"/>
    </location>
</feature>